<organism evidence="4">
    <name type="scientific">Serpula lacrymans var. lacrymans (strain S7.3)</name>
    <name type="common">Dry rot fungus</name>
    <dbReference type="NCBI Taxonomy" id="936435"/>
    <lineage>
        <taxon>Eukaryota</taxon>
        <taxon>Fungi</taxon>
        <taxon>Dikarya</taxon>
        <taxon>Basidiomycota</taxon>
        <taxon>Agaricomycotina</taxon>
        <taxon>Agaricomycetes</taxon>
        <taxon>Agaricomycetidae</taxon>
        <taxon>Boletales</taxon>
        <taxon>Coniophorineae</taxon>
        <taxon>Serpulaceae</taxon>
        <taxon>Serpula</taxon>
    </lineage>
</organism>
<evidence type="ECO:0000259" key="2">
    <source>
        <dbReference type="Pfam" id="PF00501"/>
    </source>
</evidence>
<dbReference type="GO" id="GO:0043041">
    <property type="term" value="P:amino acid activation for nonribosomal peptide biosynthetic process"/>
    <property type="evidence" value="ECO:0007669"/>
    <property type="project" value="TreeGrafter"/>
</dbReference>
<accession>F8PT22</accession>
<sequence>MRHTLAETLSIFQSALNLSPADRSRFVLHGVGAHQSLPYEYIHHAFSVQANKFPDAIAVEHFNEIMTFKTLDETSDILSRHLRSCGIHPGKRVCLLVQRSVAMIISILAILKSEAAYIPVDGGIVTDQTLRFISDDSNSCLVLCLSHFRNKVPSYMENIDLDSFLLRHSRSSLCPDPSFTDTSAVYSECVSIGTTGRPKGVSISHRNLTNSLCLQPGKLQMKSGARVSQLLNIAFDMCAWEVLGSLVDGCTLCIRGKAQSDWSHVLRTVDIVISTPMILQCYNPSDYPNVCCVATAGEPCPQALADSWSQTTIVNTIHSHVIGNPTPNNRIYILDDDMKSVPFGQIGMTWASGLGTSSGYVNRPELSSGRFVEDRFTLNRNLMFNTGDLCRWNAEGLLEHFGRIDDQVKVKGFRVELDGVASAMLSCTEVTRAVALLVNSALWGIICPKHVDIETVRKAISRSMPYYAVPSSFIALDALPMTSNGKVDKVLLRETILEIQSRSNDSGRTRD</sequence>
<dbReference type="AlphaFoldDB" id="F8PT22"/>
<dbReference type="GO" id="GO:0031177">
    <property type="term" value="F:phosphopantetheine binding"/>
    <property type="evidence" value="ECO:0007669"/>
    <property type="project" value="TreeGrafter"/>
</dbReference>
<protein>
    <recommendedName>
        <fullName evidence="2">AMP-dependent synthetase/ligase domain-containing protein</fullName>
    </recommendedName>
</protein>
<dbReference type="HOGENOM" id="CLU_000022_2_12_1"/>
<feature type="domain" description="AMP-dependent synthetase/ligase" evidence="2">
    <location>
        <begin position="47"/>
        <end position="314"/>
    </location>
</feature>
<reference evidence="4" key="1">
    <citation type="journal article" date="2011" name="Science">
        <title>The plant cell wall-decomposing machinery underlies the functional diversity of forest fungi.</title>
        <authorList>
            <person name="Eastwood D.C."/>
            <person name="Floudas D."/>
            <person name="Binder M."/>
            <person name="Majcherczyk A."/>
            <person name="Schneider P."/>
            <person name="Aerts A."/>
            <person name="Asiegbu F.O."/>
            <person name="Baker S.E."/>
            <person name="Barry K."/>
            <person name="Bendiksby M."/>
            <person name="Blumentritt M."/>
            <person name="Coutinho P.M."/>
            <person name="Cullen D."/>
            <person name="de Vries R.P."/>
            <person name="Gathman A."/>
            <person name="Goodell B."/>
            <person name="Henrissat B."/>
            <person name="Ihrmark K."/>
            <person name="Kauserud H."/>
            <person name="Kohler A."/>
            <person name="LaButti K."/>
            <person name="Lapidus A."/>
            <person name="Lavin J.L."/>
            <person name="Lee Y.-H."/>
            <person name="Lindquist E."/>
            <person name="Lilly W."/>
            <person name="Lucas S."/>
            <person name="Morin E."/>
            <person name="Murat C."/>
            <person name="Oguiza J.A."/>
            <person name="Park J."/>
            <person name="Pisabarro A.G."/>
            <person name="Riley R."/>
            <person name="Rosling A."/>
            <person name="Salamov A."/>
            <person name="Schmidt O."/>
            <person name="Schmutz J."/>
            <person name="Skrede I."/>
            <person name="Stenlid J."/>
            <person name="Wiebenga A."/>
            <person name="Xie X."/>
            <person name="Kuees U."/>
            <person name="Hibbett D.S."/>
            <person name="Hoffmeister D."/>
            <person name="Hoegberg N."/>
            <person name="Martin F."/>
            <person name="Grigoriev I.V."/>
            <person name="Watkinson S.C."/>
        </authorList>
    </citation>
    <scope>NUCLEOTIDE SEQUENCE [LARGE SCALE GENOMIC DNA]</scope>
    <source>
        <strain evidence="4">strain S7.3</strain>
    </source>
</reference>
<keyword evidence="4" id="KW-1185">Reference proteome</keyword>
<dbReference type="InterPro" id="IPR000873">
    <property type="entry name" value="AMP-dep_synth/lig_dom"/>
</dbReference>
<evidence type="ECO:0000256" key="1">
    <source>
        <dbReference type="ARBA" id="ARBA00023268"/>
    </source>
</evidence>
<dbReference type="InterPro" id="IPR042099">
    <property type="entry name" value="ANL_N_sf"/>
</dbReference>
<dbReference type="InParanoid" id="F8PT22"/>
<evidence type="ECO:0000313" key="3">
    <source>
        <dbReference type="EMBL" id="EGO01397.1"/>
    </source>
</evidence>
<dbReference type="Proteomes" id="UP000008063">
    <property type="component" value="Unassembled WGS sequence"/>
</dbReference>
<proteinExistence type="predicted"/>
<dbReference type="OMA" id="CRIVNTY"/>
<evidence type="ECO:0000313" key="4">
    <source>
        <dbReference type="Proteomes" id="UP000008063"/>
    </source>
</evidence>
<keyword evidence="1" id="KW-0511">Multifunctional enzyme</keyword>
<dbReference type="SUPFAM" id="SSF56801">
    <property type="entry name" value="Acetyl-CoA synthetase-like"/>
    <property type="match status" value="1"/>
</dbReference>
<dbReference type="PANTHER" id="PTHR45527">
    <property type="entry name" value="NONRIBOSOMAL PEPTIDE SYNTHETASE"/>
    <property type="match status" value="1"/>
</dbReference>
<dbReference type="GO" id="GO:0044550">
    <property type="term" value="P:secondary metabolite biosynthetic process"/>
    <property type="evidence" value="ECO:0007669"/>
    <property type="project" value="TreeGrafter"/>
</dbReference>
<dbReference type="GO" id="GO:0005737">
    <property type="term" value="C:cytoplasm"/>
    <property type="evidence" value="ECO:0007669"/>
    <property type="project" value="TreeGrafter"/>
</dbReference>
<gene>
    <name evidence="3" type="ORF">SERLA73DRAFT_121670</name>
</gene>
<name>F8PT22_SERL3</name>
<dbReference type="InterPro" id="IPR045851">
    <property type="entry name" value="AMP-bd_C_sf"/>
</dbReference>
<dbReference type="PANTHER" id="PTHR45527:SF1">
    <property type="entry name" value="FATTY ACID SYNTHASE"/>
    <property type="match status" value="1"/>
</dbReference>
<dbReference type="eggNOG" id="KOG1178">
    <property type="taxonomic scope" value="Eukaryota"/>
</dbReference>
<dbReference type="Gene3D" id="3.30.300.30">
    <property type="match status" value="1"/>
</dbReference>
<dbReference type="OrthoDB" id="408177at2759"/>
<dbReference type="EMBL" id="GL945478">
    <property type="protein sequence ID" value="EGO01397.1"/>
    <property type="molecule type" value="Genomic_DNA"/>
</dbReference>
<dbReference type="STRING" id="936435.F8PT22"/>
<dbReference type="Pfam" id="PF00501">
    <property type="entry name" value="AMP-binding"/>
    <property type="match status" value="1"/>
</dbReference>
<dbReference type="Gene3D" id="3.40.50.12780">
    <property type="entry name" value="N-terminal domain of ligase-like"/>
    <property type="match status" value="1"/>
</dbReference>